<dbReference type="RefSeq" id="WP_241600498.1">
    <property type="nucleotide sequence ID" value="NZ_JAKVIN010000003.1"/>
</dbReference>
<dbReference type="Proteomes" id="UP001201844">
    <property type="component" value="Unassembled WGS sequence"/>
</dbReference>
<reference evidence="4 5" key="1">
    <citation type="submission" date="2022-02" db="EMBL/GenBank/DDBJ databases">
        <title>Shinella B3.7 sp. nov., isolated from Sediment (Zhairuo Island).</title>
        <authorList>
            <person name="Chen G."/>
        </authorList>
    </citation>
    <scope>NUCLEOTIDE SEQUENCE [LARGE SCALE GENOMIC DNA]</scope>
    <source>
        <strain evidence="4 5">B3.7</strain>
    </source>
</reference>
<keyword evidence="5" id="KW-1185">Reference proteome</keyword>
<evidence type="ECO:0000256" key="3">
    <source>
        <dbReference type="SAM" id="MobiDB-lite"/>
    </source>
</evidence>
<name>A0ABT0CLF8_9HYPH</name>
<feature type="region of interest" description="Disordered" evidence="3">
    <location>
        <begin position="1"/>
        <end position="48"/>
    </location>
</feature>
<protein>
    <submittedName>
        <fullName evidence="4">WecB/TagA/CpsF family glycosyltransferase</fullName>
        <ecNumber evidence="4">2.4.1.-</ecNumber>
    </submittedName>
</protein>
<dbReference type="GO" id="GO:0016757">
    <property type="term" value="F:glycosyltransferase activity"/>
    <property type="evidence" value="ECO:0007669"/>
    <property type="project" value="UniProtKB-KW"/>
</dbReference>
<dbReference type="Pfam" id="PF03808">
    <property type="entry name" value="Glyco_tran_WecG"/>
    <property type="match status" value="1"/>
</dbReference>
<accession>A0ABT0CLF8</accession>
<feature type="compositionally biased region" description="Low complexity" evidence="3">
    <location>
        <begin position="24"/>
        <end position="36"/>
    </location>
</feature>
<proteinExistence type="predicted"/>
<sequence length="310" mass="33864">MTEINASPETSMTPDRIRSADRQSPASRKASVARASRQGRVRSNPVPGTVVPARRDILGLDICDFGWADALAFAEERATMPFGQSIIVFANTDNANLMMRDADYRAALSRQTVLPEDRGIDLAARLLHGQRFRARLTGADFVPALLTYIGKPMRIALVGGHAASLKKAAEMLSRHAPWHSILPIADDTFDLGQSDAIMARVGVANVDILLVSMDSPAQEKWIDRHVGPGHARLVLGVGHLFETLCGETQSARPSTRKFGLGWLSLPLRSASRMRDSGPVNPLFLYHLLRYKFSGAKTGRTRQEMAKAGSL</sequence>
<evidence type="ECO:0000313" key="5">
    <source>
        <dbReference type="Proteomes" id="UP001201844"/>
    </source>
</evidence>
<keyword evidence="1 4" id="KW-0328">Glycosyltransferase</keyword>
<keyword evidence="2 4" id="KW-0808">Transferase</keyword>
<dbReference type="EC" id="2.4.1.-" evidence="4"/>
<evidence type="ECO:0000256" key="2">
    <source>
        <dbReference type="ARBA" id="ARBA00022679"/>
    </source>
</evidence>
<dbReference type="CDD" id="cd06533">
    <property type="entry name" value="Glyco_transf_WecG_TagA"/>
    <property type="match status" value="1"/>
</dbReference>
<evidence type="ECO:0000313" key="4">
    <source>
        <dbReference type="EMBL" id="MCJ8149450.1"/>
    </source>
</evidence>
<dbReference type="PANTHER" id="PTHR34136">
    <property type="match status" value="1"/>
</dbReference>
<gene>
    <name evidence="4" type="ORF">MKI86_09915</name>
</gene>
<dbReference type="PANTHER" id="PTHR34136:SF1">
    <property type="entry name" value="UDP-N-ACETYL-D-MANNOSAMINURONIC ACID TRANSFERASE"/>
    <property type="match status" value="1"/>
</dbReference>
<feature type="compositionally biased region" description="Polar residues" evidence="3">
    <location>
        <begin position="1"/>
        <end position="13"/>
    </location>
</feature>
<dbReference type="InterPro" id="IPR004629">
    <property type="entry name" value="WecG_TagA_CpsF"/>
</dbReference>
<comment type="caution">
    <text evidence="4">The sequence shown here is derived from an EMBL/GenBank/DDBJ whole genome shotgun (WGS) entry which is preliminary data.</text>
</comment>
<evidence type="ECO:0000256" key="1">
    <source>
        <dbReference type="ARBA" id="ARBA00022676"/>
    </source>
</evidence>
<organism evidence="4 5">
    <name type="scientific">Shinella sedimenti</name>
    <dbReference type="NCBI Taxonomy" id="2919913"/>
    <lineage>
        <taxon>Bacteria</taxon>
        <taxon>Pseudomonadati</taxon>
        <taxon>Pseudomonadota</taxon>
        <taxon>Alphaproteobacteria</taxon>
        <taxon>Hyphomicrobiales</taxon>
        <taxon>Rhizobiaceae</taxon>
        <taxon>Shinella</taxon>
    </lineage>
</organism>
<dbReference type="EMBL" id="JAKVIN010000003">
    <property type="protein sequence ID" value="MCJ8149450.1"/>
    <property type="molecule type" value="Genomic_DNA"/>
</dbReference>